<dbReference type="PANTHER" id="PTHR21506">
    <property type="entry name" value="COMPONENT OF OLIGOMERIC GOLGI COMPLEX 6"/>
    <property type="match status" value="1"/>
</dbReference>
<dbReference type="Pfam" id="PF20653">
    <property type="entry name" value="COG6_C"/>
    <property type="match status" value="1"/>
</dbReference>
<feature type="region of interest" description="Disordered" evidence="11">
    <location>
        <begin position="1"/>
        <end position="29"/>
    </location>
</feature>
<keyword evidence="5 10" id="KW-0653">Protein transport</keyword>
<dbReference type="GO" id="GO:0015031">
    <property type="term" value="P:protein transport"/>
    <property type="evidence" value="ECO:0007669"/>
    <property type="project" value="UniProtKB-KW"/>
</dbReference>
<accession>A0AAD6GMK5</accession>
<dbReference type="SMART" id="SM01087">
    <property type="entry name" value="COG6"/>
    <property type="match status" value="1"/>
</dbReference>
<proteinExistence type="inferred from homology"/>
<comment type="similarity">
    <text evidence="2 10">Belongs to the COG6 family.</text>
</comment>
<evidence type="ECO:0000256" key="4">
    <source>
        <dbReference type="ARBA" id="ARBA00022448"/>
    </source>
</evidence>
<keyword evidence="7 10" id="KW-0472">Membrane</keyword>
<dbReference type="AlphaFoldDB" id="A0AAD6GMK5"/>
<evidence type="ECO:0000256" key="11">
    <source>
        <dbReference type="SAM" id="MobiDB-lite"/>
    </source>
</evidence>
<comment type="caution">
    <text evidence="14">The sequence shown here is derived from an EMBL/GenBank/DDBJ whole genome shotgun (WGS) entry which is preliminary data.</text>
</comment>
<feature type="domain" description="Conserved oligomeric complex COG6 N-terminal" evidence="12">
    <location>
        <begin position="56"/>
        <end position="168"/>
    </location>
</feature>
<feature type="compositionally biased region" description="Polar residues" evidence="11">
    <location>
        <begin position="1"/>
        <end position="15"/>
    </location>
</feature>
<evidence type="ECO:0000256" key="10">
    <source>
        <dbReference type="RuleBase" id="RU365075"/>
    </source>
</evidence>
<evidence type="ECO:0000256" key="3">
    <source>
        <dbReference type="ARBA" id="ARBA00020973"/>
    </source>
</evidence>
<feature type="compositionally biased region" description="Low complexity" evidence="11">
    <location>
        <begin position="16"/>
        <end position="29"/>
    </location>
</feature>
<comment type="subunit">
    <text evidence="10">Component of the conserved oligomeric Golgi complex.</text>
</comment>
<evidence type="ECO:0000256" key="7">
    <source>
        <dbReference type="ARBA" id="ARBA00023136"/>
    </source>
</evidence>
<organism evidence="14 15">
    <name type="scientific">Penicillium hetheringtonii</name>
    <dbReference type="NCBI Taxonomy" id="911720"/>
    <lineage>
        <taxon>Eukaryota</taxon>
        <taxon>Fungi</taxon>
        <taxon>Dikarya</taxon>
        <taxon>Ascomycota</taxon>
        <taxon>Pezizomycotina</taxon>
        <taxon>Eurotiomycetes</taxon>
        <taxon>Eurotiomycetidae</taxon>
        <taxon>Eurotiales</taxon>
        <taxon>Aspergillaceae</taxon>
        <taxon>Penicillium</taxon>
    </lineage>
</organism>
<evidence type="ECO:0000313" key="14">
    <source>
        <dbReference type="EMBL" id="KAJ5574665.1"/>
    </source>
</evidence>
<gene>
    <name evidence="14" type="ORF">N7450_008564</name>
</gene>
<comment type="function">
    <text evidence="9">Acts as a component of the peripheral membrane COG complex that is involved in intra-Golgi protein trafficking. COG is located at the cis-Golgi, and regulates tethering of retrograde intra-Golgi vesicles and possibly a number of other membrane trafficking events.</text>
</comment>
<feature type="region of interest" description="Disordered" evidence="11">
    <location>
        <begin position="700"/>
        <end position="732"/>
    </location>
</feature>
<evidence type="ECO:0000256" key="6">
    <source>
        <dbReference type="ARBA" id="ARBA00023034"/>
    </source>
</evidence>
<dbReference type="Pfam" id="PF06419">
    <property type="entry name" value="COG6_N"/>
    <property type="match status" value="1"/>
</dbReference>
<keyword evidence="4 10" id="KW-0813">Transport</keyword>
<dbReference type="GO" id="GO:0017119">
    <property type="term" value="C:Golgi transport complex"/>
    <property type="evidence" value="ECO:0007669"/>
    <property type="project" value="UniProtKB-UniRule"/>
</dbReference>
<comment type="function">
    <text evidence="10">Acts as component of the peripheral membrane COG complex that is involved in intra-Golgi protein trafficking. COG is located at the cis-Golgi, and regulates tethering of retrograde intra-Golgi vesicles and possibly a number of other membrane trafficking events.</text>
</comment>
<dbReference type="InterPro" id="IPR048369">
    <property type="entry name" value="COG6_C"/>
</dbReference>
<dbReference type="InterPro" id="IPR010490">
    <property type="entry name" value="COG6"/>
</dbReference>
<name>A0AAD6GMK5_9EURO</name>
<dbReference type="GO" id="GO:0006891">
    <property type="term" value="P:intra-Golgi vesicle-mediated transport"/>
    <property type="evidence" value="ECO:0007669"/>
    <property type="project" value="UniProtKB-UniRule"/>
</dbReference>
<evidence type="ECO:0000256" key="2">
    <source>
        <dbReference type="ARBA" id="ARBA00011023"/>
    </source>
</evidence>
<evidence type="ECO:0000256" key="9">
    <source>
        <dbReference type="ARBA" id="ARBA00043873"/>
    </source>
</evidence>
<feature type="region of interest" description="Disordered" evidence="11">
    <location>
        <begin position="594"/>
        <end position="621"/>
    </location>
</feature>
<sequence length="749" mass="82750">MTSYFPAGTSNGNGQSPASSPLSPPSQRSTALSNRLTSVLSASYADSDIRDSLETLSLRGVHNTAGTRRQLRLDVQKEVVDSNAEIVRDFGQVAEQLKRIGSVISNLNQTCDEMRRHIGQAKQDTAPVLEEAGALMAQKQETETKQRLLDAFSKHFLVPEEELAALTSVEEPVDDRFFDILARVKQVHHDCEVLLGGENQRLGLEIMETSTRNLNSAYQKLYRWIQREFQSLNLEDPRISSTIRRALRVLAERPTLFHSCLDFFAEARDYVLSDAFHYALTDAISGVIKQVLEIGLLSRLSSLRMTLSDMLAWVHSTTVSEREALEALFVADGEELARGIQAGLSSEPWSRLDEDQEVTFDGRRALSDLVNRDLTGVSRSLRQRVELVIQGHDDPVTCYKVVNLLSFYRTTFSRLLGVQSSLVDLMHVLEKFTLGHFEILMRDRVSALTNDQAALSPPDDLSPPEFLLDALEELLSLMKTHEGSVGPDDPSSESSENRFTPVLRAAFDPFLTLARTSSNELEDVTAQTIYRTNILLAARATISPFEFASATHLAPLSTALSTLRTNLLDVQHQYLLDTSGLQVLLDALEPFSKSSKEAEPETASNESPQKPDSENPPLAKLTSLPAFQPSSLITSSQQLDDFLPSALMDATDNLKRVQSASLIQSVTEDAVEAFCRDFEFIEGMIIAADEARGMIQVPFGSGGSVVSGRSGRSGRKPEAEADGDGDDKEQWSLRALFPRTTGEIRVLLS</sequence>
<dbReference type="PANTHER" id="PTHR21506:SF0">
    <property type="entry name" value="CONSERVED OLIGOMERIC GOLGI COMPLEX SUBUNIT 6"/>
    <property type="match status" value="1"/>
</dbReference>
<comment type="subcellular location">
    <subcellularLocation>
        <location evidence="1 10">Golgi apparatus membrane</location>
        <topology evidence="1 10">Peripheral membrane protein</topology>
    </subcellularLocation>
</comment>
<evidence type="ECO:0000259" key="12">
    <source>
        <dbReference type="Pfam" id="PF06419"/>
    </source>
</evidence>
<keyword evidence="6 10" id="KW-0333">Golgi apparatus</keyword>
<evidence type="ECO:0000256" key="1">
    <source>
        <dbReference type="ARBA" id="ARBA00004395"/>
    </source>
</evidence>
<feature type="domain" description="Conserved Oligomeric Golgi complex subunit 6 C-terminal" evidence="13">
    <location>
        <begin position="200"/>
        <end position="748"/>
    </location>
</feature>
<dbReference type="GO" id="GO:0000139">
    <property type="term" value="C:Golgi membrane"/>
    <property type="evidence" value="ECO:0007669"/>
    <property type="project" value="UniProtKB-SubCell"/>
</dbReference>
<evidence type="ECO:0000256" key="8">
    <source>
        <dbReference type="ARBA" id="ARBA00031348"/>
    </source>
</evidence>
<dbReference type="EMBL" id="JAQJAC010000008">
    <property type="protein sequence ID" value="KAJ5574665.1"/>
    <property type="molecule type" value="Genomic_DNA"/>
</dbReference>
<keyword evidence="15" id="KW-1185">Reference proteome</keyword>
<evidence type="ECO:0000256" key="5">
    <source>
        <dbReference type="ARBA" id="ARBA00022927"/>
    </source>
</evidence>
<protein>
    <recommendedName>
        <fullName evidence="3 10">Conserved oligomeric Golgi complex subunit 6</fullName>
        <shortName evidence="10">COG complex subunit 6</shortName>
    </recommendedName>
    <alternativeName>
        <fullName evidence="8 10">Component of oligomeric Golgi complex 6</fullName>
    </alternativeName>
</protein>
<reference evidence="14 15" key="1">
    <citation type="journal article" date="2023" name="IMA Fungus">
        <title>Comparative genomic study of the Penicillium genus elucidates a diverse pangenome and 15 lateral gene transfer events.</title>
        <authorList>
            <person name="Petersen C."/>
            <person name="Sorensen T."/>
            <person name="Nielsen M.R."/>
            <person name="Sondergaard T.E."/>
            <person name="Sorensen J.L."/>
            <person name="Fitzpatrick D.A."/>
            <person name="Frisvad J.C."/>
            <person name="Nielsen K.L."/>
        </authorList>
    </citation>
    <scope>NUCLEOTIDE SEQUENCE [LARGE SCALE GENOMIC DNA]</scope>
    <source>
        <strain evidence="14 15">IBT 29057</strain>
    </source>
</reference>
<evidence type="ECO:0000313" key="15">
    <source>
        <dbReference type="Proteomes" id="UP001216150"/>
    </source>
</evidence>
<dbReference type="Proteomes" id="UP001216150">
    <property type="component" value="Unassembled WGS sequence"/>
</dbReference>
<dbReference type="InterPro" id="IPR048368">
    <property type="entry name" value="COG6_N"/>
</dbReference>
<evidence type="ECO:0000259" key="13">
    <source>
        <dbReference type="Pfam" id="PF20653"/>
    </source>
</evidence>